<dbReference type="OrthoDB" id="10014216at2759"/>
<protein>
    <recommendedName>
        <fullName evidence="3">5'-nucleotidase</fullName>
        <ecNumber evidence="3">3.1.3.5</ecNumber>
    </recommendedName>
</protein>
<dbReference type="PANTHER" id="PTHR13045">
    <property type="entry name" value="5'-NUCLEOTIDASE"/>
    <property type="match status" value="1"/>
</dbReference>
<gene>
    <name evidence="9" type="primary">SEC63_2</name>
    <name evidence="9" type="ORF">FOL47_007575</name>
</gene>
<keyword evidence="7" id="KW-0460">Magnesium</keyword>
<dbReference type="Pfam" id="PF05822">
    <property type="entry name" value="UMPH-1"/>
    <property type="match status" value="1"/>
</dbReference>
<evidence type="ECO:0000313" key="9">
    <source>
        <dbReference type="EMBL" id="KAF4659462.1"/>
    </source>
</evidence>
<proteinExistence type="inferred from homology"/>
<dbReference type="FunFam" id="1.10.150.340:FF:000001">
    <property type="entry name" value="Cytosolic 5-nucleotidase 3-like"/>
    <property type="match status" value="1"/>
</dbReference>
<evidence type="ECO:0000256" key="7">
    <source>
        <dbReference type="ARBA" id="ARBA00022842"/>
    </source>
</evidence>
<keyword evidence="10" id="KW-1185">Reference proteome</keyword>
<evidence type="ECO:0000313" key="10">
    <source>
        <dbReference type="Proteomes" id="UP000591131"/>
    </source>
</evidence>
<evidence type="ECO:0000256" key="8">
    <source>
        <dbReference type="ARBA" id="ARBA00023080"/>
    </source>
</evidence>
<keyword evidence="4" id="KW-0479">Metal-binding</keyword>
<dbReference type="Gene3D" id="3.40.50.1000">
    <property type="entry name" value="HAD superfamily/HAD-like"/>
    <property type="match status" value="1"/>
</dbReference>
<dbReference type="InterPro" id="IPR023214">
    <property type="entry name" value="HAD_sf"/>
</dbReference>
<dbReference type="EMBL" id="JAAPAO010000451">
    <property type="protein sequence ID" value="KAF4659462.1"/>
    <property type="molecule type" value="Genomic_DNA"/>
</dbReference>
<evidence type="ECO:0000256" key="4">
    <source>
        <dbReference type="ARBA" id="ARBA00022723"/>
    </source>
</evidence>
<dbReference type="GO" id="GO:0008253">
    <property type="term" value="F:5'-nucleotidase activity"/>
    <property type="evidence" value="ECO:0007669"/>
    <property type="project" value="UniProtKB-EC"/>
</dbReference>
<dbReference type="AlphaFoldDB" id="A0A7J6LJJ7"/>
<dbReference type="PANTHER" id="PTHR13045:SF0">
    <property type="entry name" value="7-METHYLGUANOSINE PHOSPHATE-SPECIFIC 5'-NUCLEOTIDASE"/>
    <property type="match status" value="1"/>
</dbReference>
<dbReference type="Proteomes" id="UP000591131">
    <property type="component" value="Unassembled WGS sequence"/>
</dbReference>
<dbReference type="InterPro" id="IPR036412">
    <property type="entry name" value="HAD-like_sf"/>
</dbReference>
<dbReference type="GO" id="GO:0000166">
    <property type="term" value="F:nucleotide binding"/>
    <property type="evidence" value="ECO:0007669"/>
    <property type="project" value="UniProtKB-KW"/>
</dbReference>
<reference evidence="9 10" key="1">
    <citation type="submission" date="2020-04" db="EMBL/GenBank/DDBJ databases">
        <title>Perkinsus chesapeaki whole genome sequence.</title>
        <authorList>
            <person name="Bogema D.R."/>
        </authorList>
    </citation>
    <scope>NUCLEOTIDE SEQUENCE [LARGE SCALE GENOMIC DNA]</scope>
    <source>
        <strain evidence="9">ATCC PRA-425</strain>
    </source>
</reference>
<dbReference type="GO" id="GO:0005737">
    <property type="term" value="C:cytoplasm"/>
    <property type="evidence" value="ECO:0007669"/>
    <property type="project" value="InterPro"/>
</dbReference>
<evidence type="ECO:0000256" key="5">
    <source>
        <dbReference type="ARBA" id="ARBA00022741"/>
    </source>
</evidence>
<comment type="catalytic activity">
    <reaction evidence="1">
        <text>a ribonucleoside 5'-phosphate + H2O = a ribonucleoside + phosphate</text>
        <dbReference type="Rhea" id="RHEA:12484"/>
        <dbReference type="ChEBI" id="CHEBI:15377"/>
        <dbReference type="ChEBI" id="CHEBI:18254"/>
        <dbReference type="ChEBI" id="CHEBI:43474"/>
        <dbReference type="ChEBI" id="CHEBI:58043"/>
        <dbReference type="EC" id="3.1.3.5"/>
    </reaction>
</comment>
<dbReference type="GO" id="GO:0009117">
    <property type="term" value="P:nucleotide metabolic process"/>
    <property type="evidence" value="ECO:0007669"/>
    <property type="project" value="UniProtKB-KW"/>
</dbReference>
<comment type="caution">
    <text evidence="9">The sequence shown here is derived from an EMBL/GenBank/DDBJ whole genome shotgun (WGS) entry which is preliminary data.</text>
</comment>
<evidence type="ECO:0000256" key="6">
    <source>
        <dbReference type="ARBA" id="ARBA00022801"/>
    </source>
</evidence>
<evidence type="ECO:0000256" key="1">
    <source>
        <dbReference type="ARBA" id="ARBA00000815"/>
    </source>
</evidence>
<sequence>MSPPMSPSLARLAARSNVHIRDVKVVRDKLHKMIEDGGLDNLQIVTDFDRTLTSHYVSPGVSGQSCHGIFETYPKFTDDFFARSRALLNKYHPIEMDPYMAREEKHKHMDFWWTETQKLICEQEVYKHGVEDIVEFARQSNKFSLRSMAPEMLQLAHKDGVPVTILSAGIGNIIEYVLKGYDALFPDNTEIVSNIMEFDPDTERLVSFRGPQIHCLTKKSALTDYITHDQQRKERHNVICTHGVSLRRPLNCYARTLDSDRLVVTQ</sequence>
<keyword evidence="8" id="KW-0546">Nucleotide metabolism</keyword>
<keyword evidence="6" id="KW-0378">Hydrolase</keyword>
<comment type="similarity">
    <text evidence="2">Belongs to the pyrimidine 5'-nucleotidase family.</text>
</comment>
<accession>A0A7J6LJJ7</accession>
<keyword evidence="5" id="KW-0547">Nucleotide-binding</keyword>
<organism evidence="9 10">
    <name type="scientific">Perkinsus chesapeaki</name>
    <name type="common">Clam parasite</name>
    <name type="synonym">Perkinsus andrewsi</name>
    <dbReference type="NCBI Taxonomy" id="330153"/>
    <lineage>
        <taxon>Eukaryota</taxon>
        <taxon>Sar</taxon>
        <taxon>Alveolata</taxon>
        <taxon>Perkinsozoa</taxon>
        <taxon>Perkinsea</taxon>
        <taxon>Perkinsida</taxon>
        <taxon>Perkinsidae</taxon>
        <taxon>Perkinsus</taxon>
    </lineage>
</organism>
<evidence type="ECO:0000256" key="3">
    <source>
        <dbReference type="ARBA" id="ARBA00012643"/>
    </source>
</evidence>
<evidence type="ECO:0000256" key="2">
    <source>
        <dbReference type="ARBA" id="ARBA00008389"/>
    </source>
</evidence>
<dbReference type="EC" id="3.1.3.5" evidence="3"/>
<dbReference type="GO" id="GO:0000287">
    <property type="term" value="F:magnesium ion binding"/>
    <property type="evidence" value="ECO:0007669"/>
    <property type="project" value="InterPro"/>
</dbReference>
<dbReference type="SUPFAM" id="SSF56784">
    <property type="entry name" value="HAD-like"/>
    <property type="match status" value="1"/>
</dbReference>
<name>A0A7J6LJJ7_PERCH</name>
<dbReference type="InterPro" id="IPR006434">
    <property type="entry name" value="Pyrimidine_nucleotidase_eu"/>
</dbReference>